<proteinExistence type="predicted"/>
<evidence type="ECO:0000313" key="7">
    <source>
        <dbReference type="Proteomes" id="UP000265341"/>
    </source>
</evidence>
<name>A0A399EIK4_9DEIN</name>
<dbReference type="PRINTS" id="PR00455">
    <property type="entry name" value="HTHTETR"/>
</dbReference>
<dbReference type="Gene3D" id="1.10.10.60">
    <property type="entry name" value="Homeodomain-like"/>
    <property type="match status" value="1"/>
</dbReference>
<comment type="caution">
    <text evidence="6">The sequence shown here is derived from an EMBL/GenBank/DDBJ whole genome shotgun (WGS) entry which is preliminary data.</text>
</comment>
<dbReference type="EMBL" id="QWLA01000117">
    <property type="protein sequence ID" value="RIH82162.1"/>
    <property type="molecule type" value="Genomic_DNA"/>
</dbReference>
<dbReference type="InterPro" id="IPR036271">
    <property type="entry name" value="Tet_transcr_reg_TetR-rel_C_sf"/>
</dbReference>
<dbReference type="GO" id="GO:0003700">
    <property type="term" value="F:DNA-binding transcription factor activity"/>
    <property type="evidence" value="ECO:0007669"/>
    <property type="project" value="TreeGrafter"/>
</dbReference>
<accession>A0A399EIK4</accession>
<organism evidence="6 7">
    <name type="scientific">Calidithermus roseus</name>
    <dbReference type="NCBI Taxonomy" id="1644118"/>
    <lineage>
        <taxon>Bacteria</taxon>
        <taxon>Thermotogati</taxon>
        <taxon>Deinococcota</taxon>
        <taxon>Deinococci</taxon>
        <taxon>Thermales</taxon>
        <taxon>Thermaceae</taxon>
        <taxon>Calidithermus</taxon>
    </lineage>
</organism>
<keyword evidence="7" id="KW-1185">Reference proteome</keyword>
<dbReference type="Pfam" id="PF16859">
    <property type="entry name" value="TetR_C_11"/>
    <property type="match status" value="1"/>
</dbReference>
<dbReference type="PANTHER" id="PTHR30055">
    <property type="entry name" value="HTH-TYPE TRANSCRIPTIONAL REGULATOR RUTR"/>
    <property type="match status" value="1"/>
</dbReference>
<feature type="domain" description="HTH tetR-type" evidence="5">
    <location>
        <begin position="11"/>
        <end position="71"/>
    </location>
</feature>
<dbReference type="PANTHER" id="PTHR30055:SF226">
    <property type="entry name" value="HTH-TYPE TRANSCRIPTIONAL REGULATOR PKSA"/>
    <property type="match status" value="1"/>
</dbReference>
<dbReference type="SUPFAM" id="SSF46689">
    <property type="entry name" value="Homeodomain-like"/>
    <property type="match status" value="1"/>
</dbReference>
<gene>
    <name evidence="6" type="primary">tetR_1</name>
    <name evidence="6" type="ORF">Mrose_03454</name>
</gene>
<keyword evidence="1" id="KW-0805">Transcription regulation</keyword>
<dbReference type="SUPFAM" id="SSF48498">
    <property type="entry name" value="Tetracyclin repressor-like, C-terminal domain"/>
    <property type="match status" value="1"/>
</dbReference>
<dbReference type="Proteomes" id="UP000265341">
    <property type="component" value="Unassembled WGS sequence"/>
</dbReference>
<evidence type="ECO:0000313" key="6">
    <source>
        <dbReference type="EMBL" id="RIH82162.1"/>
    </source>
</evidence>
<dbReference type="PROSITE" id="PS50977">
    <property type="entry name" value="HTH_TETR_2"/>
    <property type="match status" value="1"/>
</dbReference>
<dbReference type="OrthoDB" id="9780824at2"/>
<dbReference type="RefSeq" id="WP_119280474.1">
    <property type="nucleotide sequence ID" value="NZ_QWLA01000117.1"/>
</dbReference>
<dbReference type="InterPro" id="IPR001647">
    <property type="entry name" value="HTH_TetR"/>
</dbReference>
<dbReference type="AlphaFoldDB" id="A0A399EIK4"/>
<evidence type="ECO:0000256" key="4">
    <source>
        <dbReference type="PROSITE-ProRule" id="PRU00335"/>
    </source>
</evidence>
<dbReference type="Pfam" id="PF00440">
    <property type="entry name" value="TetR_N"/>
    <property type="match status" value="1"/>
</dbReference>
<dbReference type="Gene3D" id="1.10.357.10">
    <property type="entry name" value="Tetracycline Repressor, domain 2"/>
    <property type="match status" value="1"/>
</dbReference>
<keyword evidence="2 4" id="KW-0238">DNA-binding</keyword>
<dbReference type="InterPro" id="IPR009057">
    <property type="entry name" value="Homeodomain-like_sf"/>
</dbReference>
<dbReference type="InterPro" id="IPR050109">
    <property type="entry name" value="HTH-type_TetR-like_transc_reg"/>
</dbReference>
<keyword evidence="3" id="KW-0804">Transcription</keyword>
<evidence type="ECO:0000256" key="2">
    <source>
        <dbReference type="ARBA" id="ARBA00023125"/>
    </source>
</evidence>
<feature type="DNA-binding region" description="H-T-H motif" evidence="4">
    <location>
        <begin position="34"/>
        <end position="53"/>
    </location>
</feature>
<evidence type="ECO:0000259" key="5">
    <source>
        <dbReference type="PROSITE" id="PS50977"/>
    </source>
</evidence>
<protein>
    <submittedName>
        <fullName evidence="6">Tetracycline repressor protein class B from transposon Tn10</fullName>
    </submittedName>
</protein>
<dbReference type="GO" id="GO:0000976">
    <property type="term" value="F:transcription cis-regulatory region binding"/>
    <property type="evidence" value="ECO:0007669"/>
    <property type="project" value="TreeGrafter"/>
</dbReference>
<evidence type="ECO:0000256" key="3">
    <source>
        <dbReference type="ARBA" id="ARBA00023163"/>
    </source>
</evidence>
<reference evidence="6 7" key="1">
    <citation type="submission" date="2018-08" db="EMBL/GenBank/DDBJ databases">
        <title>Meiothermus roseus NBRC 110900 genome sequencing project.</title>
        <authorList>
            <person name="Da Costa M.S."/>
            <person name="Albuquerque L."/>
            <person name="Raposo P."/>
            <person name="Froufe H.J.C."/>
            <person name="Barroso C.S."/>
            <person name="Egas C."/>
        </authorList>
    </citation>
    <scope>NUCLEOTIDE SEQUENCE [LARGE SCALE GENOMIC DNA]</scope>
    <source>
        <strain evidence="6 7">NBRC 110900</strain>
    </source>
</reference>
<evidence type="ECO:0000256" key="1">
    <source>
        <dbReference type="ARBA" id="ARBA00023015"/>
    </source>
</evidence>
<sequence>MYLLANLDEPDPTRAALLRSGLELLAERGYKGATTREIARRAGVSEVTLFRHYKNKQTLLSEAINRISPPVNQALFVPKGNLEADLLALLEAISGLLEFNKGFVVRLLPELMRHPELHPEGPAAGFAHTFAAAGGFFQRCQQMGLLRSDESPQQMVVAFVGPLVARVLLSGVWGLELPFDLKAHVRGFLEGRKNG</sequence>
<dbReference type="InterPro" id="IPR011075">
    <property type="entry name" value="TetR_C"/>
</dbReference>